<evidence type="ECO:0000256" key="3">
    <source>
        <dbReference type="ARBA" id="ARBA00022525"/>
    </source>
</evidence>
<evidence type="ECO:0000313" key="11">
    <source>
        <dbReference type="EMBL" id="JAH26660.1"/>
    </source>
</evidence>
<comment type="function">
    <text evidence="6">Major thyroid hormone transport protein in serum.</text>
</comment>
<dbReference type="Gene3D" id="3.30.497.10">
    <property type="entry name" value="Antithrombin, subunit I, domain 2"/>
    <property type="match status" value="1"/>
</dbReference>
<reference evidence="11" key="1">
    <citation type="submission" date="2014-11" db="EMBL/GenBank/DDBJ databases">
        <authorList>
            <person name="Amaro Gonzalez C."/>
        </authorList>
    </citation>
    <scope>NUCLEOTIDE SEQUENCE</scope>
</reference>
<organism evidence="11">
    <name type="scientific">Anguilla anguilla</name>
    <name type="common">European freshwater eel</name>
    <name type="synonym">Muraena anguilla</name>
    <dbReference type="NCBI Taxonomy" id="7936"/>
    <lineage>
        <taxon>Eukaryota</taxon>
        <taxon>Metazoa</taxon>
        <taxon>Chordata</taxon>
        <taxon>Craniata</taxon>
        <taxon>Vertebrata</taxon>
        <taxon>Euteleostomi</taxon>
        <taxon>Actinopterygii</taxon>
        <taxon>Neopterygii</taxon>
        <taxon>Teleostei</taxon>
        <taxon>Anguilliformes</taxon>
        <taxon>Anguillidae</taxon>
        <taxon>Anguilla</taxon>
    </lineage>
</organism>
<reference evidence="11" key="2">
    <citation type="journal article" date="2015" name="Fish Shellfish Immunol.">
        <title>Early steps in the European eel (Anguilla anguilla)-Vibrio vulnificus interaction in the gills: Role of the RtxA13 toxin.</title>
        <authorList>
            <person name="Callol A."/>
            <person name="Pajuelo D."/>
            <person name="Ebbesson L."/>
            <person name="Teles M."/>
            <person name="MacKenzie S."/>
            <person name="Amaro C."/>
        </authorList>
    </citation>
    <scope>NUCLEOTIDE SEQUENCE</scope>
</reference>
<comment type="subcellular location">
    <subcellularLocation>
        <location evidence="1">Secreted</location>
    </subcellularLocation>
</comment>
<dbReference type="Gene3D" id="2.10.310.10">
    <property type="entry name" value="Serpins superfamily"/>
    <property type="match status" value="1"/>
</dbReference>
<evidence type="ECO:0000256" key="4">
    <source>
        <dbReference type="ARBA" id="ARBA00022729"/>
    </source>
</evidence>
<evidence type="ECO:0000256" key="9">
    <source>
        <dbReference type="ARBA" id="ARBA00043177"/>
    </source>
</evidence>
<dbReference type="SUPFAM" id="SSF56574">
    <property type="entry name" value="Serpins"/>
    <property type="match status" value="1"/>
</dbReference>
<comment type="similarity">
    <text evidence="2">Belongs to the serpin family.</text>
</comment>
<protein>
    <recommendedName>
        <fullName evidence="7">Thyroxine-binding globulin</fullName>
    </recommendedName>
    <alternativeName>
        <fullName evidence="9">Serpin A7</fullName>
    </alternativeName>
    <alternativeName>
        <fullName evidence="8">T4-binding globulin</fullName>
    </alternativeName>
</protein>
<dbReference type="InterPro" id="IPR042178">
    <property type="entry name" value="Serpin_sf_1"/>
</dbReference>
<keyword evidence="3" id="KW-0964">Secreted</keyword>
<evidence type="ECO:0000256" key="6">
    <source>
        <dbReference type="ARBA" id="ARBA00037352"/>
    </source>
</evidence>
<evidence type="ECO:0000256" key="1">
    <source>
        <dbReference type="ARBA" id="ARBA00004613"/>
    </source>
</evidence>
<dbReference type="InterPro" id="IPR036186">
    <property type="entry name" value="Serpin_sf"/>
</dbReference>
<dbReference type="PANTHER" id="PTHR11461:SF375">
    <property type="entry name" value="THYROXINE-BINDING GLOBULIN"/>
    <property type="match status" value="1"/>
</dbReference>
<dbReference type="EMBL" id="GBXM01081917">
    <property type="protein sequence ID" value="JAH26660.1"/>
    <property type="molecule type" value="Transcribed_RNA"/>
</dbReference>
<dbReference type="InterPro" id="IPR023796">
    <property type="entry name" value="Serpin_dom"/>
</dbReference>
<sequence length="156" mass="17267">MLVLPEKGLQGLEEVVCKNHLWKWIRSVKEGKYKVFVPKLSLKTSYKLRGILSEMGISDIFEDTADLSGISEDGKLAVSKVVHKATLDMDEAGATAAAATGVEIVLTSAPITPVPPVLKYDRPFTVFVLNRETRSVLFMGQIMNPARKINDRHIET</sequence>
<evidence type="ECO:0000256" key="2">
    <source>
        <dbReference type="ARBA" id="ARBA00009500"/>
    </source>
</evidence>
<evidence type="ECO:0000256" key="7">
    <source>
        <dbReference type="ARBA" id="ARBA00039512"/>
    </source>
</evidence>
<dbReference type="AlphaFoldDB" id="A0A0E9RDT9"/>
<evidence type="ECO:0000256" key="5">
    <source>
        <dbReference type="ARBA" id="ARBA00023180"/>
    </source>
</evidence>
<keyword evidence="4" id="KW-0732">Signal</keyword>
<evidence type="ECO:0000256" key="8">
    <source>
        <dbReference type="ARBA" id="ARBA00042967"/>
    </source>
</evidence>
<keyword evidence="5" id="KW-0325">Glycoprotein</keyword>
<dbReference type="InterPro" id="IPR000215">
    <property type="entry name" value="Serpin_fam"/>
</dbReference>
<dbReference type="Pfam" id="PF00079">
    <property type="entry name" value="Serpin"/>
    <property type="match status" value="1"/>
</dbReference>
<dbReference type="GO" id="GO:0004867">
    <property type="term" value="F:serine-type endopeptidase inhibitor activity"/>
    <property type="evidence" value="ECO:0007669"/>
    <property type="project" value="InterPro"/>
</dbReference>
<dbReference type="GO" id="GO:0005615">
    <property type="term" value="C:extracellular space"/>
    <property type="evidence" value="ECO:0007669"/>
    <property type="project" value="InterPro"/>
</dbReference>
<name>A0A0E9RDT9_ANGAN</name>
<evidence type="ECO:0000259" key="10">
    <source>
        <dbReference type="Pfam" id="PF00079"/>
    </source>
</evidence>
<dbReference type="FunFam" id="2.10.310.10:FF:000001">
    <property type="entry name" value="Serpin family A member 1"/>
    <property type="match status" value="1"/>
</dbReference>
<dbReference type="InterPro" id="IPR042185">
    <property type="entry name" value="Serpin_sf_2"/>
</dbReference>
<dbReference type="PANTHER" id="PTHR11461">
    <property type="entry name" value="SERINE PROTEASE INHIBITOR, SERPIN"/>
    <property type="match status" value="1"/>
</dbReference>
<dbReference type="Gene3D" id="2.30.39.10">
    <property type="entry name" value="Alpha-1-antitrypsin, domain 1"/>
    <property type="match status" value="1"/>
</dbReference>
<accession>A0A0E9RDT9</accession>
<proteinExistence type="inferred from homology"/>
<feature type="domain" description="Serpin" evidence="10">
    <location>
        <begin position="1"/>
        <end position="145"/>
    </location>
</feature>